<gene>
    <name evidence="1" type="primary">Dsec\GM22562</name>
    <name evidence="1" type="ORF">Dsec_GM22562</name>
</gene>
<dbReference type="Proteomes" id="UP000001292">
    <property type="component" value="Unassembled WGS sequence"/>
</dbReference>
<accession>B4INX8</accession>
<dbReference type="STRING" id="7238.B4INX8"/>
<keyword evidence="2" id="KW-1185">Reference proteome</keyword>
<protein>
    <submittedName>
        <fullName evidence="1">GM22562</fullName>
    </submittedName>
</protein>
<reference evidence="1 2" key="1">
    <citation type="journal article" date="2007" name="Nature">
        <title>Evolution of genes and genomes on the Drosophila phylogeny.</title>
        <authorList>
            <consortium name="Drosophila 12 Genomes Consortium"/>
            <person name="Clark A.G."/>
            <person name="Eisen M.B."/>
            <person name="Smith D.R."/>
            <person name="Bergman C.M."/>
            <person name="Oliver B."/>
            <person name="Markow T.A."/>
            <person name="Kaufman T.C."/>
            <person name="Kellis M."/>
            <person name="Gelbart W."/>
            <person name="Iyer V.N."/>
            <person name="Pollard D.A."/>
            <person name="Sackton T.B."/>
            <person name="Larracuente A.M."/>
            <person name="Singh N.D."/>
            <person name="Abad J.P."/>
            <person name="Abt D.N."/>
            <person name="Adryan B."/>
            <person name="Aguade M."/>
            <person name="Akashi H."/>
            <person name="Anderson W.W."/>
            <person name="Aquadro C.F."/>
            <person name="Ardell D.H."/>
            <person name="Arguello R."/>
            <person name="Artieri C.G."/>
            <person name="Barbash D.A."/>
            <person name="Barker D."/>
            <person name="Barsanti P."/>
            <person name="Batterham P."/>
            <person name="Batzoglou S."/>
            <person name="Begun D."/>
            <person name="Bhutkar A."/>
            <person name="Blanco E."/>
            <person name="Bosak S.A."/>
            <person name="Bradley R.K."/>
            <person name="Brand A.D."/>
            <person name="Brent M.R."/>
            <person name="Brooks A.N."/>
            <person name="Brown R.H."/>
            <person name="Butlin R.K."/>
            <person name="Caggese C."/>
            <person name="Calvi B.R."/>
            <person name="Bernardo de Carvalho A."/>
            <person name="Caspi A."/>
            <person name="Castrezana S."/>
            <person name="Celniker S.E."/>
            <person name="Chang J.L."/>
            <person name="Chapple C."/>
            <person name="Chatterji S."/>
            <person name="Chinwalla A."/>
            <person name="Civetta A."/>
            <person name="Clifton S.W."/>
            <person name="Comeron J.M."/>
            <person name="Costello J.C."/>
            <person name="Coyne J.A."/>
            <person name="Daub J."/>
            <person name="David R.G."/>
            <person name="Delcher A.L."/>
            <person name="Delehaunty K."/>
            <person name="Do C.B."/>
            <person name="Ebling H."/>
            <person name="Edwards K."/>
            <person name="Eickbush T."/>
            <person name="Evans J.D."/>
            <person name="Filipski A."/>
            <person name="Findeiss S."/>
            <person name="Freyhult E."/>
            <person name="Fulton L."/>
            <person name="Fulton R."/>
            <person name="Garcia A.C."/>
            <person name="Gardiner A."/>
            <person name="Garfield D.A."/>
            <person name="Garvin B.E."/>
            <person name="Gibson G."/>
            <person name="Gilbert D."/>
            <person name="Gnerre S."/>
            <person name="Godfrey J."/>
            <person name="Good R."/>
            <person name="Gotea V."/>
            <person name="Gravely B."/>
            <person name="Greenberg A.J."/>
            <person name="Griffiths-Jones S."/>
            <person name="Gross S."/>
            <person name="Guigo R."/>
            <person name="Gustafson E.A."/>
            <person name="Haerty W."/>
            <person name="Hahn M.W."/>
            <person name="Halligan D.L."/>
            <person name="Halpern A.L."/>
            <person name="Halter G.M."/>
            <person name="Han M.V."/>
            <person name="Heger A."/>
            <person name="Hillier L."/>
            <person name="Hinrichs A.S."/>
            <person name="Holmes I."/>
            <person name="Hoskins R.A."/>
            <person name="Hubisz M.J."/>
            <person name="Hultmark D."/>
            <person name="Huntley M.A."/>
            <person name="Jaffe D.B."/>
            <person name="Jagadeeshan S."/>
            <person name="Jeck W.R."/>
            <person name="Johnson J."/>
            <person name="Jones C.D."/>
            <person name="Jordan W.C."/>
            <person name="Karpen G.H."/>
            <person name="Kataoka E."/>
            <person name="Keightley P.D."/>
            <person name="Kheradpour P."/>
            <person name="Kirkness E.F."/>
            <person name="Koerich L.B."/>
            <person name="Kristiansen K."/>
            <person name="Kudrna D."/>
            <person name="Kulathinal R.J."/>
            <person name="Kumar S."/>
            <person name="Kwok R."/>
            <person name="Lander E."/>
            <person name="Langley C.H."/>
            <person name="Lapoint R."/>
            <person name="Lazzaro B.P."/>
            <person name="Lee S.J."/>
            <person name="Levesque L."/>
            <person name="Li R."/>
            <person name="Lin C.F."/>
            <person name="Lin M.F."/>
            <person name="Lindblad-Toh K."/>
            <person name="Llopart A."/>
            <person name="Long M."/>
            <person name="Low L."/>
            <person name="Lozovsky E."/>
            <person name="Lu J."/>
            <person name="Luo M."/>
            <person name="Machado C.A."/>
            <person name="Makalowski W."/>
            <person name="Marzo M."/>
            <person name="Matsuda M."/>
            <person name="Matzkin L."/>
            <person name="McAllister B."/>
            <person name="McBride C.S."/>
            <person name="McKernan B."/>
            <person name="McKernan K."/>
            <person name="Mendez-Lago M."/>
            <person name="Minx P."/>
            <person name="Mollenhauer M.U."/>
            <person name="Montooth K."/>
            <person name="Mount S.M."/>
            <person name="Mu X."/>
            <person name="Myers E."/>
            <person name="Negre B."/>
            <person name="Newfeld S."/>
            <person name="Nielsen R."/>
            <person name="Noor M.A."/>
            <person name="O'Grady P."/>
            <person name="Pachter L."/>
            <person name="Papaceit M."/>
            <person name="Parisi M.J."/>
            <person name="Parisi M."/>
            <person name="Parts L."/>
            <person name="Pedersen J.S."/>
            <person name="Pesole G."/>
            <person name="Phillippy A.M."/>
            <person name="Ponting C.P."/>
            <person name="Pop M."/>
            <person name="Porcelli D."/>
            <person name="Powell J.R."/>
            <person name="Prohaska S."/>
            <person name="Pruitt K."/>
            <person name="Puig M."/>
            <person name="Quesneville H."/>
            <person name="Ram K.R."/>
            <person name="Rand D."/>
            <person name="Rasmussen M.D."/>
            <person name="Reed L.K."/>
            <person name="Reenan R."/>
            <person name="Reily A."/>
            <person name="Remington K.A."/>
            <person name="Rieger T.T."/>
            <person name="Ritchie M.G."/>
            <person name="Robin C."/>
            <person name="Rogers Y.H."/>
            <person name="Rohde C."/>
            <person name="Rozas J."/>
            <person name="Rubenfield M.J."/>
            <person name="Ruiz A."/>
            <person name="Russo S."/>
            <person name="Salzberg S.L."/>
            <person name="Sanchez-Gracia A."/>
            <person name="Saranga D.J."/>
            <person name="Sato H."/>
            <person name="Schaeffer S.W."/>
            <person name="Schatz M.C."/>
            <person name="Schlenke T."/>
            <person name="Schwartz R."/>
            <person name="Segarra C."/>
            <person name="Singh R.S."/>
            <person name="Sirot L."/>
            <person name="Sirota M."/>
            <person name="Sisneros N.B."/>
            <person name="Smith C.D."/>
            <person name="Smith T.F."/>
            <person name="Spieth J."/>
            <person name="Stage D.E."/>
            <person name="Stark A."/>
            <person name="Stephan W."/>
            <person name="Strausberg R.L."/>
            <person name="Strempel S."/>
            <person name="Sturgill D."/>
            <person name="Sutton G."/>
            <person name="Sutton G.G."/>
            <person name="Tao W."/>
            <person name="Teichmann S."/>
            <person name="Tobari Y.N."/>
            <person name="Tomimura Y."/>
            <person name="Tsolas J.M."/>
            <person name="Valente V.L."/>
            <person name="Venter E."/>
            <person name="Venter J.C."/>
            <person name="Vicario S."/>
            <person name="Vieira F.G."/>
            <person name="Vilella A.J."/>
            <person name="Villasante A."/>
            <person name="Walenz B."/>
            <person name="Wang J."/>
            <person name="Wasserman M."/>
            <person name="Watts T."/>
            <person name="Wilson D."/>
            <person name="Wilson R.K."/>
            <person name="Wing R.A."/>
            <person name="Wolfner M.F."/>
            <person name="Wong A."/>
            <person name="Wong G.K."/>
            <person name="Wu C.I."/>
            <person name="Wu G."/>
            <person name="Yamamoto D."/>
            <person name="Yang H.P."/>
            <person name="Yang S.P."/>
            <person name="Yorke J.A."/>
            <person name="Yoshida K."/>
            <person name="Zdobnov E."/>
            <person name="Zhang P."/>
            <person name="Zhang Y."/>
            <person name="Zimin A.V."/>
            <person name="Baldwin J."/>
            <person name="Abdouelleil A."/>
            <person name="Abdulkadir J."/>
            <person name="Abebe A."/>
            <person name="Abera B."/>
            <person name="Abreu J."/>
            <person name="Acer S.C."/>
            <person name="Aftuck L."/>
            <person name="Alexander A."/>
            <person name="An P."/>
            <person name="Anderson E."/>
            <person name="Anderson S."/>
            <person name="Arachi H."/>
            <person name="Azer M."/>
            <person name="Bachantsang P."/>
            <person name="Barry A."/>
            <person name="Bayul T."/>
            <person name="Berlin A."/>
            <person name="Bessette D."/>
            <person name="Bloom T."/>
            <person name="Blye J."/>
            <person name="Boguslavskiy L."/>
            <person name="Bonnet C."/>
            <person name="Boukhgalter B."/>
            <person name="Bourzgui I."/>
            <person name="Brown A."/>
            <person name="Cahill P."/>
            <person name="Channer S."/>
            <person name="Cheshatsang Y."/>
            <person name="Chuda L."/>
            <person name="Citroen M."/>
            <person name="Collymore A."/>
            <person name="Cooke P."/>
            <person name="Costello M."/>
            <person name="D'Aco K."/>
            <person name="Daza R."/>
            <person name="De Haan G."/>
            <person name="DeGray S."/>
            <person name="DeMaso C."/>
            <person name="Dhargay N."/>
            <person name="Dooley K."/>
            <person name="Dooley E."/>
            <person name="Doricent M."/>
            <person name="Dorje P."/>
            <person name="Dorjee K."/>
            <person name="Dupes A."/>
            <person name="Elong R."/>
            <person name="Falk J."/>
            <person name="Farina A."/>
            <person name="Faro S."/>
            <person name="Ferguson D."/>
            <person name="Fisher S."/>
            <person name="Foley C.D."/>
            <person name="Franke A."/>
            <person name="Friedrich D."/>
            <person name="Gadbois L."/>
            <person name="Gearin G."/>
            <person name="Gearin C.R."/>
            <person name="Giannoukos G."/>
            <person name="Goode T."/>
            <person name="Graham J."/>
            <person name="Grandbois E."/>
            <person name="Grewal S."/>
            <person name="Gyaltsen K."/>
            <person name="Hafez N."/>
            <person name="Hagos B."/>
            <person name="Hall J."/>
            <person name="Henson C."/>
            <person name="Hollinger A."/>
            <person name="Honan T."/>
            <person name="Huard M.D."/>
            <person name="Hughes L."/>
            <person name="Hurhula B."/>
            <person name="Husby M.E."/>
            <person name="Kamat A."/>
            <person name="Kanga B."/>
            <person name="Kashin S."/>
            <person name="Khazanovich D."/>
            <person name="Kisner P."/>
            <person name="Lance K."/>
            <person name="Lara M."/>
            <person name="Lee W."/>
            <person name="Lennon N."/>
            <person name="Letendre F."/>
            <person name="LeVine R."/>
            <person name="Lipovsky A."/>
            <person name="Liu X."/>
            <person name="Liu J."/>
            <person name="Liu S."/>
            <person name="Lokyitsang T."/>
            <person name="Lokyitsang Y."/>
            <person name="Lubonja R."/>
            <person name="Lui A."/>
            <person name="MacDonald P."/>
            <person name="Magnisalis V."/>
            <person name="Maru K."/>
            <person name="Matthews C."/>
            <person name="McCusker W."/>
            <person name="McDonough S."/>
            <person name="Mehta T."/>
            <person name="Meldrim J."/>
            <person name="Meneus L."/>
            <person name="Mihai O."/>
            <person name="Mihalev A."/>
            <person name="Mihova T."/>
            <person name="Mittelman R."/>
            <person name="Mlenga V."/>
            <person name="Montmayeur A."/>
            <person name="Mulrain L."/>
            <person name="Navidi A."/>
            <person name="Naylor J."/>
            <person name="Negash T."/>
            <person name="Nguyen T."/>
            <person name="Nguyen N."/>
            <person name="Nicol R."/>
            <person name="Norbu C."/>
            <person name="Norbu N."/>
            <person name="Novod N."/>
            <person name="O'Neill B."/>
            <person name="Osman S."/>
            <person name="Markiewicz E."/>
            <person name="Oyono O.L."/>
            <person name="Patti C."/>
            <person name="Phunkhang P."/>
            <person name="Pierre F."/>
            <person name="Priest M."/>
            <person name="Raghuraman S."/>
            <person name="Rege F."/>
            <person name="Reyes R."/>
            <person name="Rise C."/>
            <person name="Rogov P."/>
            <person name="Ross K."/>
            <person name="Ryan E."/>
            <person name="Settipalli S."/>
            <person name="Shea T."/>
            <person name="Sherpa N."/>
            <person name="Shi L."/>
            <person name="Shih D."/>
            <person name="Sparrow T."/>
            <person name="Spaulding J."/>
            <person name="Stalker J."/>
            <person name="Stange-Thomann N."/>
            <person name="Stavropoulos S."/>
            <person name="Stone C."/>
            <person name="Strader C."/>
            <person name="Tesfaye S."/>
            <person name="Thomson T."/>
            <person name="Thoulutsang Y."/>
            <person name="Thoulutsang D."/>
            <person name="Topham K."/>
            <person name="Topping I."/>
            <person name="Tsamla T."/>
            <person name="Vassiliev H."/>
            <person name="Vo A."/>
            <person name="Wangchuk T."/>
            <person name="Wangdi T."/>
            <person name="Weiand M."/>
            <person name="Wilkinson J."/>
            <person name="Wilson A."/>
            <person name="Yadav S."/>
            <person name="Young G."/>
            <person name="Yu Q."/>
            <person name="Zembek L."/>
            <person name="Zhong D."/>
            <person name="Zimmer A."/>
            <person name="Zwirko Z."/>
            <person name="Jaffe D.B."/>
            <person name="Alvarez P."/>
            <person name="Brockman W."/>
            <person name="Butler J."/>
            <person name="Chin C."/>
            <person name="Gnerre S."/>
            <person name="Grabherr M."/>
            <person name="Kleber M."/>
            <person name="Mauceli E."/>
            <person name="MacCallum I."/>
        </authorList>
    </citation>
    <scope>NUCLEOTIDE SEQUENCE [LARGE SCALE GENOMIC DNA]</scope>
    <source>
        <strain evidence="2">Rob3c / Tucson 14021-0248.25</strain>
    </source>
</reference>
<organism evidence="2">
    <name type="scientific">Drosophila sechellia</name>
    <name type="common">Fruit fly</name>
    <dbReference type="NCBI Taxonomy" id="7238"/>
    <lineage>
        <taxon>Eukaryota</taxon>
        <taxon>Metazoa</taxon>
        <taxon>Ecdysozoa</taxon>
        <taxon>Arthropoda</taxon>
        <taxon>Hexapoda</taxon>
        <taxon>Insecta</taxon>
        <taxon>Pterygota</taxon>
        <taxon>Neoptera</taxon>
        <taxon>Endopterygota</taxon>
        <taxon>Diptera</taxon>
        <taxon>Brachycera</taxon>
        <taxon>Muscomorpha</taxon>
        <taxon>Ephydroidea</taxon>
        <taxon>Drosophilidae</taxon>
        <taxon>Drosophila</taxon>
        <taxon>Sophophora</taxon>
    </lineage>
</organism>
<name>B4INX8_DROSE</name>
<proteinExistence type="predicted"/>
<sequence>MEFAVNVIPNLLRYQIMDAIENPIKQRVQEKFNTIDVEQVIKTMAKNDFNFDPKLLGL</sequence>
<dbReference type="EMBL" id="CH676868">
    <property type="protein sequence ID" value="EDW45269.1"/>
    <property type="molecule type" value="Genomic_DNA"/>
</dbReference>
<dbReference type="HOGENOM" id="CLU_2981276_0_0_1"/>
<evidence type="ECO:0000313" key="2">
    <source>
        <dbReference type="Proteomes" id="UP000001292"/>
    </source>
</evidence>
<dbReference type="AlphaFoldDB" id="B4INX8"/>
<evidence type="ECO:0000313" key="1">
    <source>
        <dbReference type="EMBL" id="EDW45269.1"/>
    </source>
</evidence>